<accession>A0AAD5G7N9</accession>
<keyword evidence="1" id="KW-0812">Transmembrane</keyword>
<evidence type="ECO:0000313" key="2">
    <source>
        <dbReference type="EMBL" id="KAI7731532.1"/>
    </source>
</evidence>
<keyword evidence="1" id="KW-1133">Transmembrane helix</keyword>
<gene>
    <name evidence="2" type="ORF">M8C21_017661</name>
</gene>
<name>A0AAD5G7N9_AMBAR</name>
<keyword evidence="1" id="KW-0472">Membrane</keyword>
<organism evidence="2 3">
    <name type="scientific">Ambrosia artemisiifolia</name>
    <name type="common">Common ragweed</name>
    <dbReference type="NCBI Taxonomy" id="4212"/>
    <lineage>
        <taxon>Eukaryota</taxon>
        <taxon>Viridiplantae</taxon>
        <taxon>Streptophyta</taxon>
        <taxon>Embryophyta</taxon>
        <taxon>Tracheophyta</taxon>
        <taxon>Spermatophyta</taxon>
        <taxon>Magnoliopsida</taxon>
        <taxon>eudicotyledons</taxon>
        <taxon>Gunneridae</taxon>
        <taxon>Pentapetalae</taxon>
        <taxon>asterids</taxon>
        <taxon>campanulids</taxon>
        <taxon>Asterales</taxon>
        <taxon>Asteraceae</taxon>
        <taxon>Asteroideae</taxon>
        <taxon>Heliantheae alliance</taxon>
        <taxon>Heliantheae</taxon>
        <taxon>Ambrosia</taxon>
    </lineage>
</organism>
<comment type="caution">
    <text evidence="2">The sequence shown here is derived from an EMBL/GenBank/DDBJ whole genome shotgun (WGS) entry which is preliminary data.</text>
</comment>
<dbReference type="AlphaFoldDB" id="A0AAD5G7N9"/>
<sequence length="60" mass="7027">SVRFEHNRLQNQLRVIIFSLIVILQFPFGFGVEFKKLVFLRKSGLMGEQIIIKKIKNHSA</sequence>
<evidence type="ECO:0000256" key="1">
    <source>
        <dbReference type="SAM" id="Phobius"/>
    </source>
</evidence>
<feature type="non-terminal residue" evidence="2">
    <location>
        <position position="60"/>
    </location>
</feature>
<dbReference type="Proteomes" id="UP001206925">
    <property type="component" value="Unassembled WGS sequence"/>
</dbReference>
<proteinExistence type="predicted"/>
<protein>
    <submittedName>
        <fullName evidence="2">Uncharacterized protein</fullName>
    </submittedName>
</protein>
<feature type="transmembrane region" description="Helical" evidence="1">
    <location>
        <begin position="12"/>
        <end position="32"/>
    </location>
</feature>
<keyword evidence="3" id="KW-1185">Reference proteome</keyword>
<dbReference type="EMBL" id="JAMZMK010010435">
    <property type="protein sequence ID" value="KAI7731532.1"/>
    <property type="molecule type" value="Genomic_DNA"/>
</dbReference>
<reference evidence="2" key="1">
    <citation type="submission" date="2022-06" db="EMBL/GenBank/DDBJ databases">
        <title>Uncovering the hologenomic basis of an extraordinary plant invasion.</title>
        <authorList>
            <person name="Bieker V.C."/>
            <person name="Martin M.D."/>
            <person name="Gilbert T."/>
            <person name="Hodgins K."/>
            <person name="Battlay P."/>
            <person name="Petersen B."/>
            <person name="Wilson J."/>
        </authorList>
    </citation>
    <scope>NUCLEOTIDE SEQUENCE</scope>
    <source>
        <strain evidence="2">AA19_3_7</strain>
        <tissue evidence="2">Leaf</tissue>
    </source>
</reference>
<feature type="non-terminal residue" evidence="2">
    <location>
        <position position="1"/>
    </location>
</feature>
<evidence type="ECO:0000313" key="3">
    <source>
        <dbReference type="Proteomes" id="UP001206925"/>
    </source>
</evidence>